<evidence type="ECO:0000313" key="3">
    <source>
        <dbReference type="Proteomes" id="UP001157161"/>
    </source>
</evidence>
<keyword evidence="3" id="KW-1185">Reference proteome</keyword>
<proteinExistence type="predicted"/>
<name>A0AA37UUG3_9MICO</name>
<dbReference type="Proteomes" id="UP001157161">
    <property type="component" value="Unassembled WGS sequence"/>
</dbReference>
<feature type="region of interest" description="Disordered" evidence="1">
    <location>
        <begin position="20"/>
        <end position="66"/>
    </location>
</feature>
<organism evidence="2 3">
    <name type="scientific">Litorihabitans aurantiacus</name>
    <dbReference type="NCBI Taxonomy" id="1930061"/>
    <lineage>
        <taxon>Bacteria</taxon>
        <taxon>Bacillati</taxon>
        <taxon>Actinomycetota</taxon>
        <taxon>Actinomycetes</taxon>
        <taxon>Micrococcales</taxon>
        <taxon>Beutenbergiaceae</taxon>
        <taxon>Litorihabitans</taxon>
    </lineage>
</organism>
<accession>A0AA37UUG3</accession>
<comment type="caution">
    <text evidence="2">The sequence shown here is derived from an EMBL/GenBank/DDBJ whole genome shotgun (WGS) entry which is preliminary data.</text>
</comment>
<gene>
    <name evidence="2" type="ORF">GCM10025875_13320</name>
</gene>
<evidence type="ECO:0000313" key="2">
    <source>
        <dbReference type="EMBL" id="GMA31340.1"/>
    </source>
</evidence>
<reference evidence="2" key="1">
    <citation type="journal article" date="2014" name="Int. J. Syst. Evol. Microbiol.">
        <title>Complete genome sequence of Corynebacterium casei LMG S-19264T (=DSM 44701T), isolated from a smear-ripened cheese.</title>
        <authorList>
            <consortium name="US DOE Joint Genome Institute (JGI-PGF)"/>
            <person name="Walter F."/>
            <person name="Albersmeier A."/>
            <person name="Kalinowski J."/>
            <person name="Ruckert C."/>
        </authorList>
    </citation>
    <scope>NUCLEOTIDE SEQUENCE</scope>
    <source>
        <strain evidence="2">NBRC 112290</strain>
    </source>
</reference>
<evidence type="ECO:0000256" key="1">
    <source>
        <dbReference type="SAM" id="MobiDB-lite"/>
    </source>
</evidence>
<sequence>MHAVSASAVAHAIDRFLRRPLMGHHPARRGAGAGHRVRGPDPSGTADGSEPLVRPRPGQATRRTKELPVEMWNALIEGPLVQGPLVDIGGILNFLQIGQFQ</sequence>
<reference evidence="2" key="2">
    <citation type="submission" date="2023-02" db="EMBL/GenBank/DDBJ databases">
        <authorList>
            <person name="Sun Q."/>
            <person name="Mori K."/>
        </authorList>
    </citation>
    <scope>NUCLEOTIDE SEQUENCE</scope>
    <source>
        <strain evidence="2">NBRC 112290</strain>
    </source>
</reference>
<protein>
    <submittedName>
        <fullName evidence="2">Uncharacterized protein</fullName>
    </submittedName>
</protein>
<dbReference type="AlphaFoldDB" id="A0AA37UUG3"/>
<dbReference type="EMBL" id="BSUM01000001">
    <property type="protein sequence ID" value="GMA31340.1"/>
    <property type="molecule type" value="Genomic_DNA"/>
</dbReference>